<feature type="region of interest" description="Disordered" evidence="1">
    <location>
        <begin position="99"/>
        <end position="121"/>
    </location>
</feature>
<feature type="region of interest" description="Disordered" evidence="1">
    <location>
        <begin position="1"/>
        <end position="43"/>
    </location>
</feature>
<dbReference type="InterPro" id="IPR036388">
    <property type="entry name" value="WH-like_DNA-bd_sf"/>
</dbReference>
<organism evidence="2 3">
    <name type="scientific">Paraburkholderia eburnea</name>
    <dbReference type="NCBI Taxonomy" id="1189126"/>
    <lineage>
        <taxon>Bacteria</taxon>
        <taxon>Pseudomonadati</taxon>
        <taxon>Pseudomonadota</taxon>
        <taxon>Betaproteobacteria</taxon>
        <taxon>Burkholderiales</taxon>
        <taxon>Burkholderiaceae</taxon>
        <taxon>Paraburkholderia</taxon>
    </lineage>
</organism>
<dbReference type="Proteomes" id="UP000237381">
    <property type="component" value="Unassembled WGS sequence"/>
</dbReference>
<name>A0A2S4MDD5_9BURK</name>
<feature type="compositionally biased region" description="Low complexity" evidence="1">
    <location>
        <begin position="1"/>
        <end position="11"/>
    </location>
</feature>
<evidence type="ECO:0000313" key="2">
    <source>
        <dbReference type="EMBL" id="POR52768.1"/>
    </source>
</evidence>
<gene>
    <name evidence="2" type="ORF">B0G62_10465</name>
</gene>
<evidence type="ECO:0000313" key="3">
    <source>
        <dbReference type="Proteomes" id="UP000237381"/>
    </source>
</evidence>
<proteinExistence type="predicted"/>
<comment type="caution">
    <text evidence="2">The sequence shown here is derived from an EMBL/GenBank/DDBJ whole genome shotgun (WGS) entry which is preliminary data.</text>
</comment>
<dbReference type="AlphaFoldDB" id="A0A2S4MDD5"/>
<evidence type="ECO:0000256" key="1">
    <source>
        <dbReference type="SAM" id="MobiDB-lite"/>
    </source>
</evidence>
<reference evidence="2 3" key="1">
    <citation type="submission" date="2018-01" db="EMBL/GenBank/DDBJ databases">
        <title>Genomic Encyclopedia of Type Strains, Phase III (KMG-III): the genomes of soil and plant-associated and newly described type strains.</title>
        <authorList>
            <person name="Whitman W."/>
        </authorList>
    </citation>
    <scope>NUCLEOTIDE SEQUENCE [LARGE SCALE GENOMIC DNA]</scope>
    <source>
        <strain evidence="2 3">JCM 18070</strain>
    </source>
</reference>
<dbReference type="Gene3D" id="1.10.10.10">
    <property type="entry name" value="Winged helix-like DNA-binding domain superfamily/Winged helix DNA-binding domain"/>
    <property type="match status" value="1"/>
</dbReference>
<sequence>MAASNAAQRRAAPSDAGVTQRDVKPAGKAKNITREAVTPAGTDGVIGKAALADALGWTRPKLDRRLESDESFPIAKRGTRAGGWEFDLAAVKAYLGGGAPARSAPRAPKAASVPAPDDNPYPGAKYPGAKYSVVPPAGVEPLVHTGEQTARQRRDMVQAEILEDKLRRDRGDLVQAEVMRQVITKMLVHLGKGMDRLADQIVEKLSLPEENADAIRELTDDLRTTMVDELKVLLGPDA</sequence>
<protein>
    <submittedName>
        <fullName evidence="2">Uncharacterized protein</fullName>
    </submittedName>
</protein>
<accession>A0A2S4MDD5</accession>
<keyword evidence="3" id="KW-1185">Reference proteome</keyword>
<dbReference type="EMBL" id="PQGA01000004">
    <property type="protein sequence ID" value="POR52768.1"/>
    <property type="molecule type" value="Genomic_DNA"/>
</dbReference>
<feature type="compositionally biased region" description="Low complexity" evidence="1">
    <location>
        <begin position="100"/>
        <end position="116"/>
    </location>
</feature>